<feature type="region of interest" description="Disordered" evidence="1">
    <location>
        <begin position="189"/>
        <end position="230"/>
    </location>
</feature>
<feature type="compositionally biased region" description="Low complexity" evidence="1">
    <location>
        <begin position="190"/>
        <end position="208"/>
    </location>
</feature>
<dbReference type="KEGG" id="abp:AGABI1DRAFT112935"/>
<dbReference type="OrthoDB" id="9997739at2759"/>
<dbReference type="STRING" id="597362.K5Y0I8"/>
<reference evidence="3" key="1">
    <citation type="journal article" date="2012" name="Proc. Natl. Acad. Sci. U.S.A.">
        <title>Genome sequence of the button mushroom Agaricus bisporus reveals mechanisms governing adaptation to a humic-rich ecological niche.</title>
        <authorList>
            <person name="Morin E."/>
            <person name="Kohler A."/>
            <person name="Baker A.R."/>
            <person name="Foulongne-Oriol M."/>
            <person name="Lombard V."/>
            <person name="Nagy L.G."/>
            <person name="Ohm R.A."/>
            <person name="Patyshakuliyeva A."/>
            <person name="Brun A."/>
            <person name="Aerts A.L."/>
            <person name="Bailey A.M."/>
            <person name="Billette C."/>
            <person name="Coutinho P.M."/>
            <person name="Deakin G."/>
            <person name="Doddapaneni H."/>
            <person name="Floudas D."/>
            <person name="Grimwood J."/>
            <person name="Hilden K."/>
            <person name="Kuees U."/>
            <person name="LaButti K.M."/>
            <person name="Lapidus A."/>
            <person name="Lindquist E.A."/>
            <person name="Lucas S.M."/>
            <person name="Murat C."/>
            <person name="Riley R.W."/>
            <person name="Salamov A.A."/>
            <person name="Schmutz J."/>
            <person name="Subramanian V."/>
            <person name="Woesten H.A.B."/>
            <person name="Xu J."/>
            <person name="Eastwood D.C."/>
            <person name="Foster G.D."/>
            <person name="Sonnenberg A.S."/>
            <person name="Cullen D."/>
            <person name="de Vries R.P."/>
            <person name="Lundell T."/>
            <person name="Hibbett D.S."/>
            <person name="Henrissat B."/>
            <person name="Burton K.S."/>
            <person name="Kerrigan R.W."/>
            <person name="Challen M.P."/>
            <person name="Grigoriev I.V."/>
            <person name="Martin F."/>
        </authorList>
    </citation>
    <scope>NUCLEOTIDE SEQUENCE [LARGE SCALE GENOMIC DNA]</scope>
    <source>
        <strain evidence="3">JB137-S8 / ATCC MYA-4627 / FGSC 10392</strain>
    </source>
</reference>
<dbReference type="RefSeq" id="XP_007328718.1">
    <property type="nucleotide sequence ID" value="XM_007328656.1"/>
</dbReference>
<dbReference type="GeneID" id="18823820"/>
<keyword evidence="3" id="KW-1185">Reference proteome</keyword>
<organism evidence="2 3">
    <name type="scientific">Agaricus bisporus var. burnettii (strain JB137-S8 / ATCC MYA-4627 / FGSC 10392)</name>
    <name type="common">White button mushroom</name>
    <dbReference type="NCBI Taxonomy" id="597362"/>
    <lineage>
        <taxon>Eukaryota</taxon>
        <taxon>Fungi</taxon>
        <taxon>Dikarya</taxon>
        <taxon>Basidiomycota</taxon>
        <taxon>Agaricomycotina</taxon>
        <taxon>Agaricomycetes</taxon>
        <taxon>Agaricomycetidae</taxon>
        <taxon>Agaricales</taxon>
        <taxon>Agaricineae</taxon>
        <taxon>Agaricaceae</taxon>
        <taxon>Agaricus</taxon>
    </lineage>
</organism>
<gene>
    <name evidence="2" type="ORF">AGABI1DRAFT_112935</name>
</gene>
<protein>
    <recommendedName>
        <fullName evidence="4">BTB domain-containing protein</fullName>
    </recommendedName>
</protein>
<dbReference type="InterPro" id="IPR011333">
    <property type="entry name" value="SKP1/BTB/POZ_sf"/>
</dbReference>
<dbReference type="Gene3D" id="3.30.710.10">
    <property type="entry name" value="Potassium Channel Kv1.1, Chain A"/>
    <property type="match status" value="1"/>
</dbReference>
<proteinExistence type="predicted"/>
<evidence type="ECO:0000313" key="3">
    <source>
        <dbReference type="Proteomes" id="UP000008493"/>
    </source>
</evidence>
<sequence>MTPPQDMTFPSASNYPRHKEYYIPTADLHLLVRGTRFRIHSSFLEEASLYWKEQINKRSYGLRESKPLRVDESPKDFARFCWIFYNPRYDVYKTSPKQWVTVLRLATKWDCPDIRKFAISYIKSAELDAMKKIKIFKRYNVPESELLSLYVQLASRKRMLTREEFCVLDEEAKFSVTQAREMLLEAQARSFSESSDVSSSGSVSSGGISREEKSQILSDVFGWDESSDED</sequence>
<dbReference type="Proteomes" id="UP000008493">
    <property type="component" value="Unassembled WGS sequence"/>
</dbReference>
<dbReference type="InParanoid" id="K5Y0I8"/>
<evidence type="ECO:0008006" key="4">
    <source>
        <dbReference type="Google" id="ProtNLM"/>
    </source>
</evidence>
<name>K5Y0I8_AGABU</name>
<dbReference type="HOGENOM" id="CLU_047592_0_3_1"/>
<evidence type="ECO:0000313" key="2">
    <source>
        <dbReference type="EMBL" id="EKM81265.1"/>
    </source>
</evidence>
<dbReference type="AlphaFoldDB" id="K5Y0I8"/>
<accession>K5Y0I8</accession>
<dbReference type="EMBL" id="JH971388">
    <property type="protein sequence ID" value="EKM81265.1"/>
    <property type="molecule type" value="Genomic_DNA"/>
</dbReference>
<dbReference type="SUPFAM" id="SSF54695">
    <property type="entry name" value="POZ domain"/>
    <property type="match status" value="1"/>
</dbReference>
<dbReference type="OMA" id="FARFCWI"/>
<evidence type="ECO:0000256" key="1">
    <source>
        <dbReference type="SAM" id="MobiDB-lite"/>
    </source>
</evidence>